<feature type="transmembrane region" description="Helical" evidence="8">
    <location>
        <begin position="52"/>
        <end position="75"/>
    </location>
</feature>
<evidence type="ECO:0000256" key="7">
    <source>
        <dbReference type="ARBA" id="ARBA00023224"/>
    </source>
</evidence>
<comment type="subcellular location">
    <subcellularLocation>
        <location evidence="1">Membrane</location>
        <topology evidence="1">Multi-pass membrane protein</topology>
    </subcellularLocation>
</comment>
<keyword evidence="5 8" id="KW-0472">Membrane</keyword>
<feature type="transmembrane region" description="Helical" evidence="8">
    <location>
        <begin position="134"/>
        <end position="155"/>
    </location>
</feature>
<keyword evidence="3 8" id="KW-1133">Transmembrane helix</keyword>
<gene>
    <name evidence="11" type="ORF">JBS370_LOCUS28543</name>
    <name evidence="10" type="ORF">ZHD862_LOCUS12877</name>
</gene>
<dbReference type="PANTHER" id="PTHR24243">
    <property type="entry name" value="G-PROTEIN COUPLED RECEPTOR"/>
    <property type="match status" value="1"/>
</dbReference>
<feature type="transmembrane region" description="Helical" evidence="8">
    <location>
        <begin position="218"/>
        <end position="242"/>
    </location>
</feature>
<dbReference type="SUPFAM" id="SSF81321">
    <property type="entry name" value="Family A G protein-coupled receptor-like"/>
    <property type="match status" value="1"/>
</dbReference>
<feature type="transmembrane region" description="Helical" evidence="8">
    <location>
        <begin position="262"/>
        <end position="284"/>
    </location>
</feature>
<keyword evidence="6" id="KW-0675">Receptor</keyword>
<dbReference type="EMBL" id="CAJOBD010005759">
    <property type="protein sequence ID" value="CAF4041789.1"/>
    <property type="molecule type" value="Genomic_DNA"/>
</dbReference>
<organism evidence="10 12">
    <name type="scientific">Rotaria sordida</name>
    <dbReference type="NCBI Taxonomy" id="392033"/>
    <lineage>
        <taxon>Eukaryota</taxon>
        <taxon>Metazoa</taxon>
        <taxon>Spiralia</taxon>
        <taxon>Gnathifera</taxon>
        <taxon>Rotifera</taxon>
        <taxon>Eurotatoria</taxon>
        <taxon>Bdelloidea</taxon>
        <taxon>Philodinida</taxon>
        <taxon>Philodinidae</taxon>
        <taxon>Rotaria</taxon>
    </lineage>
</organism>
<evidence type="ECO:0000259" key="9">
    <source>
        <dbReference type="PROSITE" id="PS50262"/>
    </source>
</evidence>
<dbReference type="Gene3D" id="1.20.1070.10">
    <property type="entry name" value="Rhodopsin 7-helix transmembrane proteins"/>
    <property type="match status" value="1"/>
</dbReference>
<dbReference type="PROSITE" id="PS50262">
    <property type="entry name" value="G_PROTEIN_RECEP_F1_2"/>
    <property type="match status" value="1"/>
</dbReference>
<dbReference type="InterPro" id="IPR017452">
    <property type="entry name" value="GPCR_Rhodpsn_7TM"/>
</dbReference>
<proteinExistence type="predicted"/>
<feature type="domain" description="G-protein coupled receptors family 1 profile" evidence="9">
    <location>
        <begin position="31"/>
        <end position="281"/>
    </location>
</feature>
<sequence>MDADNTATLLHISQELYGWGSLIIFFIGTFGNILDIILFIRLESLNTLASSLFLLASFIGSQCVMLTATLLRVIFGLTGYDPLFSSLFLCKARWMVGPASGAFSLTCVCLAAVDRYILIRSQYRTKITLNQARLAIILAAIFWLGFFSIYAVFFVAPTPNSCRLVNSIMSQLMPFISFFVYSVIPIVVLSVLCRLIWHTLGQLPVTYIHGGNRLHDQVTRMIIAQIIIVIITSLPSAVYSVYTISTRTVTRSPWRSAIETLVNTVCVLIGFLTHAIMFYVYLIASTTFHKNVKTMFYVGFQRIAPAVARLCTNTQVIVPAV</sequence>
<dbReference type="AlphaFoldDB" id="A0A814HCF1"/>
<feature type="transmembrane region" description="Helical" evidence="8">
    <location>
        <begin position="95"/>
        <end position="113"/>
    </location>
</feature>
<evidence type="ECO:0000256" key="3">
    <source>
        <dbReference type="ARBA" id="ARBA00022989"/>
    </source>
</evidence>
<keyword evidence="2 8" id="KW-0812">Transmembrane</keyword>
<evidence type="ECO:0000256" key="4">
    <source>
        <dbReference type="ARBA" id="ARBA00023040"/>
    </source>
</evidence>
<dbReference type="EMBL" id="CAJNOT010000516">
    <property type="protein sequence ID" value="CAF1007868.1"/>
    <property type="molecule type" value="Genomic_DNA"/>
</dbReference>
<dbReference type="PANTHER" id="PTHR24243:SF230">
    <property type="entry name" value="G-PROTEIN COUPLED RECEPTORS FAMILY 1 PROFILE DOMAIN-CONTAINING PROTEIN"/>
    <property type="match status" value="1"/>
</dbReference>
<keyword evidence="7" id="KW-0807">Transducer</keyword>
<dbReference type="GO" id="GO:0004930">
    <property type="term" value="F:G protein-coupled receptor activity"/>
    <property type="evidence" value="ECO:0007669"/>
    <property type="project" value="UniProtKB-KW"/>
</dbReference>
<evidence type="ECO:0000313" key="12">
    <source>
        <dbReference type="Proteomes" id="UP000663864"/>
    </source>
</evidence>
<name>A0A814HCF1_9BILA</name>
<evidence type="ECO:0000313" key="10">
    <source>
        <dbReference type="EMBL" id="CAF1007868.1"/>
    </source>
</evidence>
<reference evidence="10" key="1">
    <citation type="submission" date="2021-02" db="EMBL/GenBank/DDBJ databases">
        <authorList>
            <person name="Nowell W R."/>
        </authorList>
    </citation>
    <scope>NUCLEOTIDE SEQUENCE</scope>
</reference>
<evidence type="ECO:0000256" key="1">
    <source>
        <dbReference type="ARBA" id="ARBA00004141"/>
    </source>
</evidence>
<protein>
    <recommendedName>
        <fullName evidence="9">G-protein coupled receptors family 1 profile domain-containing protein</fullName>
    </recommendedName>
</protein>
<evidence type="ECO:0000256" key="5">
    <source>
        <dbReference type="ARBA" id="ARBA00023136"/>
    </source>
</evidence>
<dbReference type="Proteomes" id="UP000663836">
    <property type="component" value="Unassembled WGS sequence"/>
</dbReference>
<feature type="transmembrane region" description="Helical" evidence="8">
    <location>
        <begin position="175"/>
        <end position="197"/>
    </location>
</feature>
<accession>A0A814HCF1</accession>
<evidence type="ECO:0000256" key="8">
    <source>
        <dbReference type="SAM" id="Phobius"/>
    </source>
</evidence>
<evidence type="ECO:0000313" key="11">
    <source>
        <dbReference type="EMBL" id="CAF4041789.1"/>
    </source>
</evidence>
<evidence type="ECO:0000256" key="6">
    <source>
        <dbReference type="ARBA" id="ARBA00023170"/>
    </source>
</evidence>
<dbReference type="Proteomes" id="UP000663864">
    <property type="component" value="Unassembled WGS sequence"/>
</dbReference>
<dbReference type="GO" id="GO:0005886">
    <property type="term" value="C:plasma membrane"/>
    <property type="evidence" value="ECO:0007669"/>
    <property type="project" value="TreeGrafter"/>
</dbReference>
<comment type="caution">
    <text evidence="10">The sequence shown here is derived from an EMBL/GenBank/DDBJ whole genome shotgun (WGS) entry which is preliminary data.</text>
</comment>
<keyword evidence="4" id="KW-0297">G-protein coupled receptor</keyword>
<evidence type="ECO:0000256" key="2">
    <source>
        <dbReference type="ARBA" id="ARBA00022692"/>
    </source>
</evidence>
<feature type="transmembrane region" description="Helical" evidence="8">
    <location>
        <begin position="16"/>
        <end position="40"/>
    </location>
</feature>